<name>Q758D7_EREGS</name>
<dbReference type="GeneID" id="4620902"/>
<reference evidence="2 3" key="1">
    <citation type="journal article" date="2004" name="Science">
        <title>The Ashbya gossypii genome as a tool for mapping the ancient Saccharomyces cerevisiae genome.</title>
        <authorList>
            <person name="Dietrich F.S."/>
            <person name="Voegeli S."/>
            <person name="Brachat S."/>
            <person name="Lerch A."/>
            <person name="Gates K."/>
            <person name="Steiner S."/>
            <person name="Mohr C."/>
            <person name="Pohlmann R."/>
            <person name="Luedi P."/>
            <person name="Choi S."/>
            <person name="Wing R.A."/>
            <person name="Flavier A."/>
            <person name="Gaffney T.D."/>
            <person name="Philippsen P."/>
        </authorList>
    </citation>
    <scope>NUCLEOTIDE SEQUENCE [LARGE SCALE GENOMIC DNA]</scope>
    <source>
        <strain evidence="3">ATCC 10895 / CBS 109.51 / FGSC 9923 / NRRL Y-1056</strain>
    </source>
</reference>
<organism evidence="2 3">
    <name type="scientific">Eremothecium gossypii (strain ATCC 10895 / CBS 109.51 / FGSC 9923 / NRRL Y-1056)</name>
    <name type="common">Yeast</name>
    <name type="synonym">Ashbya gossypii</name>
    <dbReference type="NCBI Taxonomy" id="284811"/>
    <lineage>
        <taxon>Eukaryota</taxon>
        <taxon>Fungi</taxon>
        <taxon>Dikarya</taxon>
        <taxon>Ascomycota</taxon>
        <taxon>Saccharomycotina</taxon>
        <taxon>Saccharomycetes</taxon>
        <taxon>Saccharomycetales</taxon>
        <taxon>Saccharomycetaceae</taxon>
        <taxon>Eremothecium</taxon>
    </lineage>
</organism>
<evidence type="ECO:0000313" key="2">
    <source>
        <dbReference type="EMBL" id="AAS52539.1"/>
    </source>
</evidence>
<gene>
    <name evidence="2" type="ORF">AGOS_AEL146C</name>
</gene>
<dbReference type="InParanoid" id="Q758D7"/>
<dbReference type="RefSeq" id="NP_984715.1">
    <property type="nucleotide sequence ID" value="NM_210068.1"/>
</dbReference>
<dbReference type="EMBL" id="AE016818">
    <property type="protein sequence ID" value="AAS52539.1"/>
    <property type="molecule type" value="Genomic_DNA"/>
</dbReference>
<dbReference type="AlphaFoldDB" id="Q758D7"/>
<dbReference type="HOGENOM" id="CLU_953368_0_0_1"/>
<evidence type="ECO:0000313" key="3">
    <source>
        <dbReference type="Proteomes" id="UP000000591"/>
    </source>
</evidence>
<protein>
    <submittedName>
        <fullName evidence="2">AEL146Cp</fullName>
    </submittedName>
</protein>
<dbReference type="OrthoDB" id="4066250at2759"/>
<proteinExistence type="predicted"/>
<dbReference type="KEGG" id="ago:AGOS_AEL146C"/>
<evidence type="ECO:0000256" key="1">
    <source>
        <dbReference type="SAM" id="MobiDB-lite"/>
    </source>
</evidence>
<feature type="region of interest" description="Disordered" evidence="1">
    <location>
        <begin position="49"/>
        <end position="85"/>
    </location>
</feature>
<keyword evidence="3" id="KW-1185">Reference proteome</keyword>
<reference evidence="3" key="2">
    <citation type="journal article" date="2013" name="G3 (Bethesda)">
        <title>Genomes of Ashbya fungi isolated from insects reveal four mating-type loci, numerous translocations, lack of transposons, and distinct gene duplications.</title>
        <authorList>
            <person name="Dietrich F.S."/>
            <person name="Voegeli S."/>
            <person name="Kuo S."/>
            <person name="Philippsen P."/>
        </authorList>
    </citation>
    <scope>GENOME REANNOTATION</scope>
    <source>
        <strain evidence="3">ATCC 10895 / CBS 109.51 / FGSC 9923 / NRRL Y-1056</strain>
    </source>
</reference>
<dbReference type="FunCoup" id="Q758D7">
    <property type="interactions" value="27"/>
</dbReference>
<dbReference type="eggNOG" id="ENOG502SEYA">
    <property type="taxonomic scope" value="Eukaryota"/>
</dbReference>
<sequence length="309" mass="34464">MSFNSFRRRGHTASKSVIKASLSQISEAQRTLEDTCCLVEYHGIDEEDVQVLNNPASESKDDPSAISEDEVAKQPSYGGETNQQCTEVRSEEYAVLSDSTEEMEELERCYRGGSEVVLEPQSTSERIDDWCLTHVSCGTSTVLEAASSRVRDIARSWGVEGDERATLSAGTTRPPAVRPLPRVSSYESRKLAQLTPAELAQLTKFVKELLPYLIQGRASVRTPRCEAKYGNVPTLFPDRGNLLRCSLDANNVSKMANLYEQMRQLLLDAPSNGNYEALDDISLSSMHSSLPVQSWYGWHMVPRVRDTEF</sequence>
<accession>Q758D7</accession>
<dbReference type="Proteomes" id="UP000000591">
    <property type="component" value="Chromosome V"/>
</dbReference>
<dbReference type="OMA" id="HHERIFD"/>